<evidence type="ECO:0000256" key="2">
    <source>
        <dbReference type="SAM" id="MobiDB-lite"/>
    </source>
</evidence>
<feature type="region of interest" description="Disordered" evidence="2">
    <location>
        <begin position="1"/>
        <end position="65"/>
    </location>
</feature>
<proteinExistence type="predicted"/>
<dbReference type="PANTHER" id="PTHR20913:SF7">
    <property type="entry name" value="RE60063P"/>
    <property type="match status" value="1"/>
</dbReference>
<dbReference type="GO" id="GO:0005096">
    <property type="term" value="F:GTPase activator activity"/>
    <property type="evidence" value="ECO:0007669"/>
    <property type="project" value="UniProtKB-KW"/>
</dbReference>
<protein>
    <recommendedName>
        <fullName evidence="3">Rab-GAP TBC domain-containing protein</fullName>
    </recommendedName>
</protein>
<gene>
    <name evidence="4" type="ORF">DBRI1063_LOCUS16629</name>
</gene>
<dbReference type="GO" id="GO:0005789">
    <property type="term" value="C:endoplasmic reticulum membrane"/>
    <property type="evidence" value="ECO:0007669"/>
    <property type="project" value="TreeGrafter"/>
</dbReference>
<keyword evidence="1" id="KW-0343">GTPase activation</keyword>
<dbReference type="InterPro" id="IPR035969">
    <property type="entry name" value="Rab-GAP_TBC_sf"/>
</dbReference>
<dbReference type="EMBL" id="HBGN01025924">
    <property type="protein sequence ID" value="CAD9341131.1"/>
    <property type="molecule type" value="Transcribed_RNA"/>
</dbReference>
<evidence type="ECO:0000313" key="4">
    <source>
        <dbReference type="EMBL" id="CAD9341131.1"/>
    </source>
</evidence>
<dbReference type="PANTHER" id="PTHR20913">
    <property type="entry name" value="TBC1 DOMAIN FAMILY MEMBER 20/GTPASE"/>
    <property type="match status" value="1"/>
</dbReference>
<dbReference type="Gene3D" id="1.10.8.1310">
    <property type="match status" value="1"/>
</dbReference>
<organism evidence="4">
    <name type="scientific">Ditylum brightwellii</name>
    <dbReference type="NCBI Taxonomy" id="49249"/>
    <lineage>
        <taxon>Eukaryota</taxon>
        <taxon>Sar</taxon>
        <taxon>Stramenopiles</taxon>
        <taxon>Ochrophyta</taxon>
        <taxon>Bacillariophyta</taxon>
        <taxon>Mediophyceae</taxon>
        <taxon>Lithodesmiophycidae</taxon>
        <taxon>Lithodesmiales</taxon>
        <taxon>Lithodesmiaceae</taxon>
        <taxon>Ditylum</taxon>
    </lineage>
</organism>
<feature type="region of interest" description="Disordered" evidence="2">
    <location>
        <begin position="432"/>
        <end position="462"/>
    </location>
</feature>
<dbReference type="InterPro" id="IPR000195">
    <property type="entry name" value="Rab-GAP-TBC_dom"/>
</dbReference>
<feature type="compositionally biased region" description="Basic and acidic residues" evidence="2">
    <location>
        <begin position="585"/>
        <end position="597"/>
    </location>
</feature>
<evidence type="ECO:0000256" key="1">
    <source>
        <dbReference type="ARBA" id="ARBA00022468"/>
    </source>
</evidence>
<dbReference type="InterPro" id="IPR045913">
    <property type="entry name" value="TBC20/Gyp8-like"/>
</dbReference>
<dbReference type="SUPFAM" id="SSF47923">
    <property type="entry name" value="Ypt/Rab-GAP domain of gyp1p"/>
    <property type="match status" value="1"/>
</dbReference>
<dbReference type="Pfam" id="PF00566">
    <property type="entry name" value="RabGAP-TBC"/>
    <property type="match status" value="1"/>
</dbReference>
<feature type="domain" description="Rab-GAP TBC" evidence="3">
    <location>
        <begin position="101"/>
        <end position="303"/>
    </location>
</feature>
<accession>A0A7S1ZJT0</accession>
<name>A0A7S1ZJT0_9STRA</name>
<evidence type="ECO:0000259" key="3">
    <source>
        <dbReference type="PROSITE" id="PS50086"/>
    </source>
</evidence>
<sequence>MVLKKSTSTSSITAKLKKSLSSSNLRKSASSSSLHSLTKNSGGGTPTNLGSPAKRFLSKQEEEEDDDLFLREKEQRLIQCLEKRDVDLWKLREFAFTKGGFVNEQIRRKAWHKLVNVNPYTPPPPPPPSTIPNEQEDEEYELIKRDVKRSVLFRHTTTTTTITQEVQTLHIQTIHSSIHSSKESKDKKRRRHYYQGYQDLSSIFLHIYSSTPHIATLILTTLSKFHLRDAMRDTFAVFHSVIAAMTLPILQEVDEEMHDWIESSGEEEFVYSVFLRWMVTWFAHDVHDVGIVERLFDVFLSSNPLMPLYVSIAILTHPMNRQDILQSCSDMVDDEGPTIMRIQNLVSKLKQEDKTSIGAILTPQLLIEFAVGIMKQVPPRSLFTKAKRYHAQNPSSTQLLKLASASRLLKLPPSTYYCLLPSVPADWVLHQQHKQKDSTNSGGGGTKSQRRKSPTSSTTSSRTIAAAAVAAAAATTTNTYGNCAELLTPDTITNTTMKYPNAKIASGVLLDAAHSQNHHEEKQQQKAQESQSSSLLSFLSSTKSFASSNETTRNIHSKLAFGLFESVMKRLSLSVSMKRVTAQRKGYEDEGQVKKGE</sequence>
<feature type="region of interest" description="Disordered" evidence="2">
    <location>
        <begin position="514"/>
        <end position="533"/>
    </location>
</feature>
<feature type="compositionally biased region" description="Low complexity" evidence="2">
    <location>
        <begin position="1"/>
        <end position="40"/>
    </location>
</feature>
<feature type="region of interest" description="Disordered" evidence="2">
    <location>
        <begin position="578"/>
        <end position="597"/>
    </location>
</feature>
<dbReference type="Gene3D" id="1.10.472.80">
    <property type="entry name" value="Ypt/Rab-GAP domain of gyp1p, domain 3"/>
    <property type="match status" value="1"/>
</dbReference>
<dbReference type="GO" id="GO:0006888">
    <property type="term" value="P:endoplasmic reticulum to Golgi vesicle-mediated transport"/>
    <property type="evidence" value="ECO:0007669"/>
    <property type="project" value="TreeGrafter"/>
</dbReference>
<reference evidence="4" key="1">
    <citation type="submission" date="2021-01" db="EMBL/GenBank/DDBJ databases">
        <authorList>
            <person name="Corre E."/>
            <person name="Pelletier E."/>
            <person name="Niang G."/>
            <person name="Scheremetjew M."/>
            <person name="Finn R."/>
            <person name="Kale V."/>
            <person name="Holt S."/>
            <person name="Cochrane G."/>
            <person name="Meng A."/>
            <person name="Brown T."/>
            <person name="Cohen L."/>
        </authorList>
    </citation>
    <scope>NUCLEOTIDE SEQUENCE</scope>
    <source>
        <strain evidence="4">Pop2</strain>
    </source>
</reference>
<dbReference type="AlphaFoldDB" id="A0A7S1ZJT0"/>
<dbReference type="PROSITE" id="PS50086">
    <property type="entry name" value="TBC_RABGAP"/>
    <property type="match status" value="1"/>
</dbReference>